<dbReference type="EMBL" id="UINC01121127">
    <property type="protein sequence ID" value="SVC96058.1"/>
    <property type="molecule type" value="Genomic_DNA"/>
</dbReference>
<organism evidence="1">
    <name type="scientific">marine metagenome</name>
    <dbReference type="NCBI Taxonomy" id="408172"/>
    <lineage>
        <taxon>unclassified sequences</taxon>
        <taxon>metagenomes</taxon>
        <taxon>ecological metagenomes</taxon>
    </lineage>
</organism>
<name>A0A382RGF3_9ZZZZ</name>
<evidence type="ECO:0000313" key="1">
    <source>
        <dbReference type="EMBL" id="SVC96058.1"/>
    </source>
</evidence>
<feature type="non-terminal residue" evidence="1">
    <location>
        <position position="27"/>
    </location>
</feature>
<accession>A0A382RGF3</accession>
<reference evidence="1" key="1">
    <citation type="submission" date="2018-05" db="EMBL/GenBank/DDBJ databases">
        <authorList>
            <person name="Lanie J.A."/>
            <person name="Ng W.-L."/>
            <person name="Kazmierczak K.M."/>
            <person name="Andrzejewski T.M."/>
            <person name="Davidsen T.M."/>
            <person name="Wayne K.J."/>
            <person name="Tettelin H."/>
            <person name="Glass J.I."/>
            <person name="Rusch D."/>
            <person name="Podicherti R."/>
            <person name="Tsui H.-C.T."/>
            <person name="Winkler M.E."/>
        </authorList>
    </citation>
    <scope>NUCLEOTIDE SEQUENCE</scope>
</reference>
<proteinExistence type="predicted"/>
<sequence>MIYAALILSVVAGAIAFMGFKLGEPGK</sequence>
<protein>
    <submittedName>
        <fullName evidence="1">Uncharacterized protein</fullName>
    </submittedName>
</protein>
<dbReference type="AlphaFoldDB" id="A0A382RGF3"/>
<gene>
    <name evidence="1" type="ORF">METZ01_LOCUS348912</name>
</gene>